<organism evidence="4">
    <name type="scientific">Trieres chinensis</name>
    <name type="common">Marine centric diatom</name>
    <name type="synonym">Odontella sinensis</name>
    <dbReference type="NCBI Taxonomy" id="1514140"/>
    <lineage>
        <taxon>Eukaryota</taxon>
        <taxon>Sar</taxon>
        <taxon>Stramenopiles</taxon>
        <taxon>Ochrophyta</taxon>
        <taxon>Bacillariophyta</taxon>
        <taxon>Mediophyceae</taxon>
        <taxon>Biddulphiophycidae</taxon>
        <taxon>Eupodiscales</taxon>
        <taxon>Parodontellaceae</taxon>
        <taxon>Trieres</taxon>
    </lineage>
</organism>
<proteinExistence type="predicted"/>
<gene>
    <name evidence="4" type="ORF">OSIN01602_LOCUS22956</name>
</gene>
<protein>
    <submittedName>
        <fullName evidence="4">Uncharacterized protein</fullName>
    </submittedName>
</protein>
<name>A0A7S2AAT6_TRICV</name>
<feature type="chain" id="PRO_5031479769" evidence="3">
    <location>
        <begin position="20"/>
        <end position="223"/>
    </location>
</feature>
<reference evidence="4" key="1">
    <citation type="submission" date="2021-01" db="EMBL/GenBank/DDBJ databases">
        <authorList>
            <person name="Corre E."/>
            <person name="Pelletier E."/>
            <person name="Niang G."/>
            <person name="Scheremetjew M."/>
            <person name="Finn R."/>
            <person name="Kale V."/>
            <person name="Holt S."/>
            <person name="Cochrane G."/>
            <person name="Meng A."/>
            <person name="Brown T."/>
            <person name="Cohen L."/>
        </authorList>
    </citation>
    <scope>NUCLEOTIDE SEQUENCE</scope>
    <source>
        <strain evidence="4">Grunow 1884</strain>
    </source>
</reference>
<feature type="region of interest" description="Disordered" evidence="2">
    <location>
        <begin position="88"/>
        <end position="108"/>
    </location>
</feature>
<feature type="compositionally biased region" description="Low complexity" evidence="2">
    <location>
        <begin position="94"/>
        <end position="108"/>
    </location>
</feature>
<dbReference type="AlphaFoldDB" id="A0A7S2AAT6"/>
<evidence type="ECO:0000313" key="4">
    <source>
        <dbReference type="EMBL" id="CAD9362713.1"/>
    </source>
</evidence>
<keyword evidence="1" id="KW-0175">Coiled coil</keyword>
<dbReference type="EMBL" id="HBGO01039582">
    <property type="protein sequence ID" value="CAD9362713.1"/>
    <property type="molecule type" value="Transcribed_RNA"/>
</dbReference>
<accession>A0A7S2AAT6</accession>
<feature type="coiled-coil region" evidence="1">
    <location>
        <begin position="167"/>
        <end position="201"/>
    </location>
</feature>
<sequence length="223" mass="23282">MYKSAAVALLLASVGVVSGFAPAPNAQRSETSLSMFGEGKNGGKTFAAAALTSAYLLTGLLTVEPALASPDMGVADFGGSSVLLSGRSGGRAGGRASSSASSARSSAASSQTVIKKTTVIQQPVYSSPAVVVGSPMYSPMYSPIPTPGLGLYAGLAAVDAIGDGIREARQENEIRQTRAELRNAKEKEFEMEQRMRQLEMSNQQMQINQQVQQQMAMQAAMKP</sequence>
<keyword evidence="3" id="KW-0732">Signal</keyword>
<evidence type="ECO:0000256" key="3">
    <source>
        <dbReference type="SAM" id="SignalP"/>
    </source>
</evidence>
<evidence type="ECO:0000256" key="1">
    <source>
        <dbReference type="SAM" id="Coils"/>
    </source>
</evidence>
<evidence type="ECO:0000256" key="2">
    <source>
        <dbReference type="SAM" id="MobiDB-lite"/>
    </source>
</evidence>
<feature type="signal peptide" evidence="3">
    <location>
        <begin position="1"/>
        <end position="19"/>
    </location>
</feature>